<name>A0AAN9VXN1_9ORTH</name>
<comment type="caution">
    <text evidence="3">The sequence shown here is derived from an EMBL/GenBank/DDBJ whole genome shotgun (WGS) entry which is preliminary data.</text>
</comment>
<accession>A0AAN9VXN1</accession>
<dbReference type="GO" id="GO:0016671">
    <property type="term" value="F:oxidoreductase activity, acting on a sulfur group of donors, disulfide as acceptor"/>
    <property type="evidence" value="ECO:0007669"/>
    <property type="project" value="InterPro"/>
</dbReference>
<gene>
    <name evidence="3" type="ORF">R5R35_009135</name>
</gene>
<keyword evidence="4" id="KW-1185">Reference proteome</keyword>
<dbReference type="AlphaFoldDB" id="A0AAN9VXN1"/>
<dbReference type="Proteomes" id="UP001378592">
    <property type="component" value="Unassembled WGS sequence"/>
</dbReference>
<proteinExistence type="inferred from homology"/>
<evidence type="ECO:0000256" key="2">
    <source>
        <dbReference type="ARBA" id="ARBA00023180"/>
    </source>
</evidence>
<protein>
    <recommendedName>
        <fullName evidence="5">Gamma-interferon-inducible lysosomal thiol reductase</fullName>
    </recommendedName>
</protein>
<reference evidence="3 4" key="1">
    <citation type="submission" date="2024-03" db="EMBL/GenBank/DDBJ databases">
        <title>The genome assembly and annotation of the cricket Gryllus longicercus Weissman &amp; Gray.</title>
        <authorList>
            <person name="Szrajer S."/>
            <person name="Gray D."/>
            <person name="Ylla G."/>
        </authorList>
    </citation>
    <scope>NUCLEOTIDE SEQUENCE [LARGE SCALE GENOMIC DNA]</scope>
    <source>
        <strain evidence="3">DAG 2021-001</strain>
        <tissue evidence="3">Whole body minus gut</tissue>
    </source>
</reference>
<evidence type="ECO:0000313" key="3">
    <source>
        <dbReference type="EMBL" id="KAK7870641.1"/>
    </source>
</evidence>
<keyword evidence="2" id="KW-0325">Glycoprotein</keyword>
<dbReference type="PANTHER" id="PTHR13234">
    <property type="entry name" value="GAMMA-INTERFERON INDUCIBLE LYSOSOMAL THIOL REDUCTASE GILT"/>
    <property type="match status" value="1"/>
</dbReference>
<evidence type="ECO:0008006" key="5">
    <source>
        <dbReference type="Google" id="ProtNLM"/>
    </source>
</evidence>
<dbReference type="Pfam" id="PF03227">
    <property type="entry name" value="GILT"/>
    <property type="match status" value="1"/>
</dbReference>
<organism evidence="3 4">
    <name type="scientific">Gryllus longicercus</name>
    <dbReference type="NCBI Taxonomy" id="2509291"/>
    <lineage>
        <taxon>Eukaryota</taxon>
        <taxon>Metazoa</taxon>
        <taxon>Ecdysozoa</taxon>
        <taxon>Arthropoda</taxon>
        <taxon>Hexapoda</taxon>
        <taxon>Insecta</taxon>
        <taxon>Pterygota</taxon>
        <taxon>Neoptera</taxon>
        <taxon>Polyneoptera</taxon>
        <taxon>Orthoptera</taxon>
        <taxon>Ensifera</taxon>
        <taxon>Gryllidea</taxon>
        <taxon>Grylloidea</taxon>
        <taxon>Gryllidae</taxon>
        <taxon>Gryllinae</taxon>
        <taxon>Gryllus</taxon>
    </lineage>
</organism>
<sequence length="237" mass="26203">MVLSPVVRVKLVIFAVICFVLWQAIRTVPSSTSFEDAIGDRKYDQVVPGAQGSIVPVKVTVFYESLCPDSRSFITKQLLPSYEKAPRLIDPVLVPYGKAETQELPDGSYRFTCQHGPLECQGNKVHACGIANIKDKEVQLKYIACMISDNMKPEAIGLSCAETYGVPWDPILKCSQDNQGDVLLKNYGEETHDLSPAVSFIPTILLNGSQDNQAAILKNLLQEVCNQYSYPKPEECS</sequence>
<comment type="similarity">
    <text evidence="1">Belongs to the GILT family.</text>
</comment>
<dbReference type="PANTHER" id="PTHR13234:SF71">
    <property type="entry name" value="GAMMA-INTERFERON-INDUCIBLE LYSOSOMAL THIOL REDUCTASE-LIKE PROTEIN"/>
    <property type="match status" value="1"/>
</dbReference>
<dbReference type="EMBL" id="JAZDUA010000055">
    <property type="protein sequence ID" value="KAK7870641.1"/>
    <property type="molecule type" value="Genomic_DNA"/>
</dbReference>
<evidence type="ECO:0000256" key="1">
    <source>
        <dbReference type="ARBA" id="ARBA00005679"/>
    </source>
</evidence>
<dbReference type="InterPro" id="IPR004911">
    <property type="entry name" value="Interferon-induced_GILT"/>
</dbReference>
<evidence type="ECO:0000313" key="4">
    <source>
        <dbReference type="Proteomes" id="UP001378592"/>
    </source>
</evidence>